<protein>
    <submittedName>
        <fullName evidence="2">Uncharacterized protein</fullName>
    </submittedName>
</protein>
<dbReference type="InParanoid" id="A0A316W539"/>
<organism evidence="2 3">
    <name type="scientific">Ceraceosorus guamensis</name>
    <dbReference type="NCBI Taxonomy" id="1522189"/>
    <lineage>
        <taxon>Eukaryota</taxon>
        <taxon>Fungi</taxon>
        <taxon>Dikarya</taxon>
        <taxon>Basidiomycota</taxon>
        <taxon>Ustilaginomycotina</taxon>
        <taxon>Exobasidiomycetes</taxon>
        <taxon>Ceraceosorales</taxon>
        <taxon>Ceraceosoraceae</taxon>
        <taxon>Ceraceosorus</taxon>
    </lineage>
</organism>
<evidence type="ECO:0000313" key="2">
    <source>
        <dbReference type="EMBL" id="PWN44987.1"/>
    </source>
</evidence>
<dbReference type="EMBL" id="KZ819357">
    <property type="protein sequence ID" value="PWN44987.1"/>
    <property type="molecule type" value="Genomic_DNA"/>
</dbReference>
<reference evidence="2 3" key="1">
    <citation type="journal article" date="2018" name="Mol. Biol. Evol.">
        <title>Broad Genomic Sampling Reveals a Smut Pathogenic Ancestry of the Fungal Clade Ustilaginomycotina.</title>
        <authorList>
            <person name="Kijpornyongpan T."/>
            <person name="Mondo S.J."/>
            <person name="Barry K."/>
            <person name="Sandor L."/>
            <person name="Lee J."/>
            <person name="Lipzen A."/>
            <person name="Pangilinan J."/>
            <person name="LaButti K."/>
            <person name="Hainaut M."/>
            <person name="Henrissat B."/>
            <person name="Grigoriev I.V."/>
            <person name="Spatafora J.W."/>
            <person name="Aime M.C."/>
        </authorList>
    </citation>
    <scope>NUCLEOTIDE SEQUENCE [LARGE SCALE GENOMIC DNA]</scope>
    <source>
        <strain evidence="2 3">MCA 4658</strain>
    </source>
</reference>
<accession>A0A316W539</accession>
<dbReference type="AlphaFoldDB" id="A0A316W539"/>
<name>A0A316W539_9BASI</name>
<keyword evidence="3" id="KW-1185">Reference proteome</keyword>
<gene>
    <name evidence="2" type="ORF">IE81DRAFT_224923</name>
</gene>
<dbReference type="Proteomes" id="UP000245783">
    <property type="component" value="Unassembled WGS sequence"/>
</dbReference>
<proteinExistence type="predicted"/>
<evidence type="ECO:0000313" key="3">
    <source>
        <dbReference type="Proteomes" id="UP000245783"/>
    </source>
</evidence>
<dbReference type="GeneID" id="37032946"/>
<feature type="region of interest" description="Disordered" evidence="1">
    <location>
        <begin position="25"/>
        <end position="50"/>
    </location>
</feature>
<evidence type="ECO:0000256" key="1">
    <source>
        <dbReference type="SAM" id="MobiDB-lite"/>
    </source>
</evidence>
<sequence>MNYVCFQTALPLLLTGRSHTTPAYFKGLGKTAHPPSSRPPSRSSSSSQSVLTGRAVIRLLMIKPRCSTEGRRAYGPHPQKDRRRASQSFHFHKKLWRLALNAKQPAPHTPLGRSRTHWVLTARLAQMQQASVTVWMRKGTKYGSYLRSLVANLLRLFLVPTTRLVPAIMQVAST</sequence>
<dbReference type="RefSeq" id="XP_025372147.1">
    <property type="nucleotide sequence ID" value="XM_025511076.1"/>
</dbReference>